<protein>
    <submittedName>
        <fullName evidence="1">Uncharacterized protein</fullName>
    </submittedName>
</protein>
<dbReference type="EMBL" id="GGEC01064146">
    <property type="protein sequence ID" value="MBX44630.1"/>
    <property type="molecule type" value="Transcribed_RNA"/>
</dbReference>
<evidence type="ECO:0000313" key="1">
    <source>
        <dbReference type="EMBL" id="MBX44630.1"/>
    </source>
</evidence>
<reference evidence="1" key="1">
    <citation type="submission" date="2018-02" db="EMBL/GenBank/DDBJ databases">
        <title>Rhizophora mucronata_Transcriptome.</title>
        <authorList>
            <person name="Meera S.P."/>
            <person name="Sreeshan A."/>
            <person name="Augustine A."/>
        </authorList>
    </citation>
    <scope>NUCLEOTIDE SEQUENCE</scope>
    <source>
        <tissue evidence="1">Leaf</tissue>
    </source>
</reference>
<organism evidence="1">
    <name type="scientific">Rhizophora mucronata</name>
    <name type="common">Asiatic mangrove</name>
    <dbReference type="NCBI Taxonomy" id="61149"/>
    <lineage>
        <taxon>Eukaryota</taxon>
        <taxon>Viridiplantae</taxon>
        <taxon>Streptophyta</taxon>
        <taxon>Embryophyta</taxon>
        <taxon>Tracheophyta</taxon>
        <taxon>Spermatophyta</taxon>
        <taxon>Magnoliopsida</taxon>
        <taxon>eudicotyledons</taxon>
        <taxon>Gunneridae</taxon>
        <taxon>Pentapetalae</taxon>
        <taxon>rosids</taxon>
        <taxon>fabids</taxon>
        <taxon>Malpighiales</taxon>
        <taxon>Rhizophoraceae</taxon>
        <taxon>Rhizophora</taxon>
    </lineage>
</organism>
<accession>A0A2P2NQF6</accession>
<name>A0A2P2NQF6_RHIMU</name>
<sequence>MSSMQRLGIIIPQFCHKRIIVMYCDSANE</sequence>
<proteinExistence type="predicted"/>
<dbReference type="AlphaFoldDB" id="A0A2P2NQF6"/>